<keyword evidence="3" id="KW-1185">Reference proteome</keyword>
<evidence type="ECO:0000313" key="3">
    <source>
        <dbReference type="Proteomes" id="UP000219453"/>
    </source>
</evidence>
<evidence type="ECO:0000313" key="2">
    <source>
        <dbReference type="EMBL" id="SNZ06271.1"/>
    </source>
</evidence>
<evidence type="ECO:0000256" key="1">
    <source>
        <dbReference type="SAM" id="MobiDB-lite"/>
    </source>
</evidence>
<organism evidence="2 3">
    <name type="scientific">Natronoarchaeum philippinense</name>
    <dbReference type="NCBI Taxonomy" id="558529"/>
    <lineage>
        <taxon>Archaea</taxon>
        <taxon>Methanobacteriati</taxon>
        <taxon>Methanobacteriota</taxon>
        <taxon>Stenosarchaea group</taxon>
        <taxon>Halobacteria</taxon>
        <taxon>Halobacteriales</taxon>
        <taxon>Natronoarchaeaceae</taxon>
    </lineage>
</organism>
<evidence type="ECO:0008006" key="4">
    <source>
        <dbReference type="Google" id="ProtNLM"/>
    </source>
</evidence>
<protein>
    <recommendedName>
        <fullName evidence="4">CHAT domain-containing protein</fullName>
    </recommendedName>
</protein>
<dbReference type="Proteomes" id="UP000219453">
    <property type="component" value="Unassembled WGS sequence"/>
</dbReference>
<sequence>MRVSYVSNGRDRRFSTGGVRIVNVAFESLPDPGIEVIDPIERVRYSLFTDVPVEPTEADDSVFRFPIDDAATIECSTITLPTVAPVIVRDEAGEVLASTEHGSHEEIPKGTYSMELSVQLRIYLHVESEVTIASSTERTSIEFGEQTQIVLGGRSKHERPAATLTTTDDPTDVMQAVSAMSSSLKTTSPERSLPTLRGHPPSIELGEELSIPDGVEPPETGVRIELPPTYRHVYPAATLAYYLGAEMVPGETPRIVTDEGLDYDLDGPGGYEREVVRVLKRVFFLDCLTRTEGLYPVELHERDALEQAVELDFESLYDASLQTQLAAYLDVPYDAVEDLLPQWKLTTHVSPTAQSIETLPYLVNDLAVVRIAEPERVSASSVEETGMAAYTRGGAESAHGNTYVQVESDDALEQAWVGEETPIGVSKATAQAYRNRFDREPSTGDISITVVCNDDRMDSERDAVDEVYGSRANLPFEVTVERDLETDELAATLAEPTEFLHYVGHIDAEGFRCADGTLDAGELDEVGVEAFLLNACQSYDQGAKLIDAGAIGGITTLSDVINTGAVRIGSTVARLLNAGFPLRAALTIAKDESIVGSQYLVVGDGGLTIAQSESGTPLLGEITPVGDDEYEFTFAAYATTSGGMGGMFMPFIESNDEFYLNSGRTRSFRITESELAEFLELEDIPIRVSGELSWSGDVSVSDIS</sequence>
<proteinExistence type="predicted"/>
<feature type="compositionally biased region" description="Polar residues" evidence="1">
    <location>
        <begin position="181"/>
        <end position="190"/>
    </location>
</feature>
<name>A0A285NF41_NATPI</name>
<reference evidence="3" key="1">
    <citation type="submission" date="2017-09" db="EMBL/GenBank/DDBJ databases">
        <authorList>
            <person name="Varghese N."/>
            <person name="Submissions S."/>
        </authorList>
    </citation>
    <scope>NUCLEOTIDE SEQUENCE [LARGE SCALE GENOMIC DNA]</scope>
    <source>
        <strain evidence="3">DSM 27208</strain>
    </source>
</reference>
<feature type="region of interest" description="Disordered" evidence="1">
    <location>
        <begin position="181"/>
        <end position="203"/>
    </location>
</feature>
<accession>A0A285NF41</accession>
<gene>
    <name evidence="2" type="ORF">SAMN06269185_1110</name>
</gene>
<dbReference type="AlphaFoldDB" id="A0A285NF41"/>
<dbReference type="EMBL" id="OBEJ01000001">
    <property type="protein sequence ID" value="SNZ06271.1"/>
    <property type="molecule type" value="Genomic_DNA"/>
</dbReference>